<keyword evidence="3" id="KW-0804">Transcription</keyword>
<dbReference type="Gene3D" id="2.60.120.10">
    <property type="entry name" value="Jelly Rolls"/>
    <property type="match status" value="1"/>
</dbReference>
<feature type="domain" description="HTH araC/xylS-type" evidence="4">
    <location>
        <begin position="194"/>
        <end position="292"/>
    </location>
</feature>
<evidence type="ECO:0000259" key="4">
    <source>
        <dbReference type="PROSITE" id="PS01124"/>
    </source>
</evidence>
<dbReference type="PROSITE" id="PS01124">
    <property type="entry name" value="HTH_ARAC_FAMILY_2"/>
    <property type="match status" value="1"/>
</dbReference>
<protein>
    <submittedName>
        <fullName evidence="5">AraC family transcriptional regulator</fullName>
    </submittedName>
</protein>
<dbReference type="Pfam" id="PF12833">
    <property type="entry name" value="HTH_18"/>
    <property type="match status" value="1"/>
</dbReference>
<dbReference type="GO" id="GO:0003700">
    <property type="term" value="F:DNA-binding transcription factor activity"/>
    <property type="evidence" value="ECO:0007669"/>
    <property type="project" value="InterPro"/>
</dbReference>
<dbReference type="PANTHER" id="PTHR43280:SF28">
    <property type="entry name" value="HTH-TYPE TRANSCRIPTIONAL ACTIVATOR RHAS"/>
    <property type="match status" value="1"/>
</dbReference>
<dbReference type="InterPro" id="IPR009057">
    <property type="entry name" value="Homeodomain-like_sf"/>
</dbReference>
<comment type="caution">
    <text evidence="5">The sequence shown here is derived from an EMBL/GenBank/DDBJ whole genome shotgun (WGS) entry which is preliminary data.</text>
</comment>
<accession>A0A229UH41</accession>
<dbReference type="PROSITE" id="PS00041">
    <property type="entry name" value="HTH_ARAC_FAMILY_1"/>
    <property type="match status" value="1"/>
</dbReference>
<dbReference type="Gene3D" id="1.10.10.60">
    <property type="entry name" value="Homeodomain-like"/>
    <property type="match status" value="2"/>
</dbReference>
<dbReference type="InterPro" id="IPR018062">
    <property type="entry name" value="HTH_AraC-typ_CS"/>
</dbReference>
<organism evidence="5 6">
    <name type="scientific">Paenibacillus rigui</name>
    <dbReference type="NCBI Taxonomy" id="554312"/>
    <lineage>
        <taxon>Bacteria</taxon>
        <taxon>Bacillati</taxon>
        <taxon>Bacillota</taxon>
        <taxon>Bacilli</taxon>
        <taxon>Bacillales</taxon>
        <taxon>Paenibacillaceae</taxon>
        <taxon>Paenibacillus</taxon>
    </lineage>
</organism>
<dbReference type="RefSeq" id="WP_094018355.1">
    <property type="nucleotide sequence ID" value="NZ_NMQW01000057.1"/>
</dbReference>
<dbReference type="InterPro" id="IPR018060">
    <property type="entry name" value="HTH_AraC"/>
</dbReference>
<evidence type="ECO:0000256" key="1">
    <source>
        <dbReference type="ARBA" id="ARBA00023015"/>
    </source>
</evidence>
<dbReference type="AlphaFoldDB" id="A0A229UH41"/>
<dbReference type="InterPro" id="IPR011051">
    <property type="entry name" value="RmlC_Cupin_sf"/>
</dbReference>
<evidence type="ECO:0000313" key="5">
    <source>
        <dbReference type="EMBL" id="OXM82713.1"/>
    </source>
</evidence>
<keyword evidence="2" id="KW-0238">DNA-binding</keyword>
<dbReference type="SMART" id="SM00342">
    <property type="entry name" value="HTH_ARAC"/>
    <property type="match status" value="1"/>
</dbReference>
<keyword evidence="1" id="KW-0805">Transcription regulation</keyword>
<dbReference type="InterPro" id="IPR003313">
    <property type="entry name" value="AraC-bd"/>
</dbReference>
<dbReference type="OrthoDB" id="9816335at2"/>
<dbReference type="Pfam" id="PF02311">
    <property type="entry name" value="AraC_binding"/>
    <property type="match status" value="1"/>
</dbReference>
<dbReference type="SUPFAM" id="SSF51182">
    <property type="entry name" value="RmlC-like cupins"/>
    <property type="match status" value="1"/>
</dbReference>
<keyword evidence="6" id="KW-1185">Reference proteome</keyword>
<gene>
    <name evidence="5" type="ORF">CF651_29005</name>
</gene>
<dbReference type="GO" id="GO:0043565">
    <property type="term" value="F:sequence-specific DNA binding"/>
    <property type="evidence" value="ECO:0007669"/>
    <property type="project" value="InterPro"/>
</dbReference>
<sequence>MKRPPSTLTAEMLFAKKNFHMFVNRALEDFALPLHAHDFIEFAYVAEGKGFHHIEDEVHPVHKGQLFLIPVGISHVFRPSSVDTAKQPLIVYNCVFTPLTIEFLSGIIADQEIETYLQKLVHSEIPAWYGLEDRNGRIEPLLLRLHQEYKLVQAGSYTYLYTLLLQLIVETYRLLSEVSPGLREQPGDTQIHFAKVLDYIEQNYRNSVNLADLALQSQWSERQLQRLFKQYTGQTFRSYLQNFRIQKSCELLRTTQHKISAIAENVGYKDVDSFISVFKRIVGTTPHELRMHSRK</sequence>
<dbReference type="SUPFAM" id="SSF46689">
    <property type="entry name" value="Homeodomain-like"/>
    <property type="match status" value="2"/>
</dbReference>
<proteinExistence type="predicted"/>
<name>A0A229UH41_9BACL</name>
<evidence type="ECO:0000256" key="2">
    <source>
        <dbReference type="ARBA" id="ARBA00023125"/>
    </source>
</evidence>
<dbReference type="Proteomes" id="UP000215509">
    <property type="component" value="Unassembled WGS sequence"/>
</dbReference>
<evidence type="ECO:0000313" key="6">
    <source>
        <dbReference type="Proteomes" id="UP000215509"/>
    </source>
</evidence>
<evidence type="ECO:0000256" key="3">
    <source>
        <dbReference type="ARBA" id="ARBA00023163"/>
    </source>
</evidence>
<dbReference type="InterPro" id="IPR014710">
    <property type="entry name" value="RmlC-like_jellyroll"/>
</dbReference>
<dbReference type="EMBL" id="NMQW01000057">
    <property type="protein sequence ID" value="OXM82713.1"/>
    <property type="molecule type" value="Genomic_DNA"/>
</dbReference>
<dbReference type="PANTHER" id="PTHR43280">
    <property type="entry name" value="ARAC-FAMILY TRANSCRIPTIONAL REGULATOR"/>
    <property type="match status" value="1"/>
</dbReference>
<reference evidence="5 6" key="1">
    <citation type="submission" date="2017-07" db="EMBL/GenBank/DDBJ databases">
        <title>Genome sequencing and assembly of Paenibacillus rigui.</title>
        <authorList>
            <person name="Mayilraj S."/>
        </authorList>
    </citation>
    <scope>NUCLEOTIDE SEQUENCE [LARGE SCALE GENOMIC DNA]</scope>
    <source>
        <strain evidence="5 6">JCM 16352</strain>
    </source>
</reference>